<evidence type="ECO:0000259" key="1">
    <source>
        <dbReference type="Pfam" id="PF00144"/>
    </source>
</evidence>
<sequence>MAGCTLPASICGGWSRGWNRRWRPRRSRRSRSLNVLKPLAALALLATTAATPADDATYRARFEAFMANPAQFDYSPMEAVPGAPKVRRLPASRAPRIAAAALDEAARYAQANRSSALLVWRDGKLEASRYFGATTRDTPLVAKSLAKPLTAIAIGRAIQLGKIKGLDQRIADFIPELAGTPKAAILVRHLLDMRSGLLDQGYSPDPEHPWNRAYLDPDHGAYIVRDYPLTDPPGTRYAYANAPSELIAMVIERATGRRYAEFISNEVLAPLGAAGGEVWVNRPQGLAHSGCCIKLPAETWMKLAILLLDDGKVGGRTGGKRLLPAGYVRQMRTGTPQNPNFGLGIWLGEPYRERRGFGAPGTAGPQVLHSAAYLDPEMFLFDGNSNQTVHISPKHRLIVLRMGETPPKTPEWDNAKLPNLLIQGLGLR</sequence>
<dbReference type="Proteomes" id="UP000258016">
    <property type="component" value="Chromosome"/>
</dbReference>
<name>A0ABN5B4R3_9SPHN</name>
<accession>A0ABN5B4R3</accession>
<dbReference type="PANTHER" id="PTHR43283:SF7">
    <property type="entry name" value="BETA-LACTAMASE-RELATED DOMAIN-CONTAINING PROTEIN"/>
    <property type="match status" value="1"/>
</dbReference>
<proteinExistence type="predicted"/>
<gene>
    <name evidence="2" type="ORF">B5J99_06490</name>
</gene>
<evidence type="ECO:0000313" key="2">
    <source>
        <dbReference type="EMBL" id="ASR51161.1"/>
    </source>
</evidence>
<dbReference type="Pfam" id="PF00144">
    <property type="entry name" value="Beta-lactamase"/>
    <property type="match status" value="1"/>
</dbReference>
<dbReference type="PANTHER" id="PTHR43283">
    <property type="entry name" value="BETA-LACTAMASE-RELATED"/>
    <property type="match status" value="1"/>
</dbReference>
<dbReference type="InterPro" id="IPR001466">
    <property type="entry name" value="Beta-lactam-related"/>
</dbReference>
<dbReference type="InterPro" id="IPR050789">
    <property type="entry name" value="Diverse_Enzym_Activities"/>
</dbReference>
<keyword evidence="3" id="KW-1185">Reference proteome</keyword>
<reference evidence="2 3" key="1">
    <citation type="submission" date="2017-03" db="EMBL/GenBank/DDBJ databases">
        <title>Complete genome sequence of Blastomonas fulva degrading microcsystin LR.</title>
        <authorList>
            <person name="Lee H.-g."/>
            <person name="Jin L."/>
            <person name="oh H.-M."/>
        </authorList>
    </citation>
    <scope>NUCLEOTIDE SEQUENCE [LARGE SCALE GENOMIC DNA]</scope>
    <source>
        <strain evidence="2 3">T2</strain>
    </source>
</reference>
<organism evidence="2 3">
    <name type="scientific">Blastomonas fulva</name>
    <dbReference type="NCBI Taxonomy" id="1550728"/>
    <lineage>
        <taxon>Bacteria</taxon>
        <taxon>Pseudomonadati</taxon>
        <taxon>Pseudomonadota</taxon>
        <taxon>Alphaproteobacteria</taxon>
        <taxon>Sphingomonadales</taxon>
        <taxon>Sphingomonadaceae</taxon>
        <taxon>Blastomonas</taxon>
    </lineage>
</organism>
<dbReference type="InterPro" id="IPR012338">
    <property type="entry name" value="Beta-lactam/transpept-like"/>
</dbReference>
<dbReference type="EMBL" id="CP020083">
    <property type="protein sequence ID" value="ASR51161.1"/>
    <property type="molecule type" value="Genomic_DNA"/>
</dbReference>
<evidence type="ECO:0000313" key="3">
    <source>
        <dbReference type="Proteomes" id="UP000258016"/>
    </source>
</evidence>
<protein>
    <recommendedName>
        <fullName evidence="1">Beta-lactamase-related domain-containing protein</fullName>
    </recommendedName>
</protein>
<feature type="domain" description="Beta-lactamase-related" evidence="1">
    <location>
        <begin position="110"/>
        <end position="402"/>
    </location>
</feature>
<dbReference type="Gene3D" id="3.40.710.10">
    <property type="entry name" value="DD-peptidase/beta-lactamase superfamily"/>
    <property type="match status" value="1"/>
</dbReference>
<dbReference type="SUPFAM" id="SSF56601">
    <property type="entry name" value="beta-lactamase/transpeptidase-like"/>
    <property type="match status" value="1"/>
</dbReference>